<accession>A0ACC1TYA6</accession>
<dbReference type="EMBL" id="MU795151">
    <property type="protein sequence ID" value="KAJ3809551.1"/>
    <property type="molecule type" value="Genomic_DNA"/>
</dbReference>
<evidence type="ECO:0000313" key="2">
    <source>
        <dbReference type="Proteomes" id="UP001163835"/>
    </source>
</evidence>
<comment type="caution">
    <text evidence="1">The sequence shown here is derived from an EMBL/GenBank/DDBJ whole genome shotgun (WGS) entry which is preliminary data.</text>
</comment>
<proteinExistence type="predicted"/>
<gene>
    <name evidence="1" type="ORF">F5876DRAFT_66366</name>
</gene>
<dbReference type="Proteomes" id="UP001163835">
    <property type="component" value="Unassembled WGS sequence"/>
</dbReference>
<sequence length="397" mass="45234">MSLYTLKSPSRFQDLPGDPGKRFIKEFFDGGKEDVLEHIASSIRRIPCHLVDTNNISIGKRNVVFFLSFEDGVEWAARVRNPFKQADPGHDRETSRQLETTSMESEITTITFIRERTTIPVPEILGYDCTFDNELGCPYMLMNRIKGWPIPDVVARAGGMTEAQILKIHAQMAAFTWQLAMKCTFPVIGQLQAQKSGETSYPLGQIIDRHARQLGPFQSSNDYYNARSMMIYNEAKKKGLDQESIDSAQLHVSTSPLAFDPTVDKGPFPLQHPDLHRQNVLIDKNWNVVAIIDWSWCSTVPWQSFQPFPFNLAAYITPPDQKLCEIHEELFWKIFKSFDSETEINGRDDVDVDNVGLLFRLSRSKVGRIAKLMNQYAYPIPRGQDAKILKQVLAISQ</sequence>
<organism evidence="1 2">
    <name type="scientific">Lentinula aff. lateritia</name>
    <dbReference type="NCBI Taxonomy" id="2804960"/>
    <lineage>
        <taxon>Eukaryota</taxon>
        <taxon>Fungi</taxon>
        <taxon>Dikarya</taxon>
        <taxon>Basidiomycota</taxon>
        <taxon>Agaricomycotina</taxon>
        <taxon>Agaricomycetes</taxon>
        <taxon>Agaricomycetidae</taxon>
        <taxon>Agaricales</taxon>
        <taxon>Marasmiineae</taxon>
        <taxon>Omphalotaceae</taxon>
        <taxon>Lentinula</taxon>
    </lineage>
</organism>
<reference evidence="1" key="1">
    <citation type="submission" date="2022-09" db="EMBL/GenBank/DDBJ databases">
        <title>A Global Phylogenomic Analysis of the Shiitake Genus Lentinula.</title>
        <authorList>
            <consortium name="DOE Joint Genome Institute"/>
            <person name="Sierra-Patev S."/>
            <person name="Min B."/>
            <person name="Naranjo-Ortiz M."/>
            <person name="Looney B."/>
            <person name="Konkel Z."/>
            <person name="Slot J.C."/>
            <person name="Sakamoto Y."/>
            <person name="Steenwyk J.L."/>
            <person name="Rokas A."/>
            <person name="Carro J."/>
            <person name="Camarero S."/>
            <person name="Ferreira P."/>
            <person name="Molpeceres G."/>
            <person name="Ruiz-Duenas F.J."/>
            <person name="Serrano A."/>
            <person name="Henrissat B."/>
            <person name="Drula E."/>
            <person name="Hughes K.W."/>
            <person name="Mata J.L."/>
            <person name="Ishikawa N.K."/>
            <person name="Vargas-Isla R."/>
            <person name="Ushijima S."/>
            <person name="Smith C.A."/>
            <person name="Ahrendt S."/>
            <person name="Andreopoulos W."/>
            <person name="He G."/>
            <person name="Labutti K."/>
            <person name="Lipzen A."/>
            <person name="Ng V."/>
            <person name="Riley R."/>
            <person name="Sandor L."/>
            <person name="Barry K."/>
            <person name="Martinez A.T."/>
            <person name="Xiao Y."/>
            <person name="Gibbons J.G."/>
            <person name="Terashima K."/>
            <person name="Grigoriev I.V."/>
            <person name="Hibbett D.S."/>
        </authorList>
    </citation>
    <scope>NUCLEOTIDE SEQUENCE</scope>
    <source>
        <strain evidence="1">TMI1499</strain>
    </source>
</reference>
<keyword evidence="2" id="KW-1185">Reference proteome</keyword>
<protein>
    <submittedName>
        <fullName evidence="1">Uncharacterized protein</fullName>
    </submittedName>
</protein>
<name>A0ACC1TYA6_9AGAR</name>
<evidence type="ECO:0000313" key="1">
    <source>
        <dbReference type="EMBL" id="KAJ3809551.1"/>
    </source>
</evidence>